<organism evidence="1 2">
    <name type="scientific">Caballeronia novacaledonica</name>
    <dbReference type="NCBI Taxonomy" id="1544861"/>
    <lineage>
        <taxon>Bacteria</taxon>
        <taxon>Pseudomonadati</taxon>
        <taxon>Pseudomonadota</taxon>
        <taxon>Betaproteobacteria</taxon>
        <taxon>Burkholderiales</taxon>
        <taxon>Burkholderiaceae</taxon>
        <taxon>Caballeronia</taxon>
    </lineage>
</organism>
<evidence type="ECO:0000313" key="2">
    <source>
        <dbReference type="Proteomes" id="UP001055111"/>
    </source>
</evidence>
<evidence type="ECO:0000313" key="1">
    <source>
        <dbReference type="EMBL" id="GJH24261.1"/>
    </source>
</evidence>
<dbReference type="Proteomes" id="UP001055111">
    <property type="component" value="Unassembled WGS sequence"/>
</dbReference>
<accession>A0AA37I6K1</accession>
<protein>
    <submittedName>
        <fullName evidence="1">Uncharacterized protein</fullName>
    </submittedName>
</protein>
<sequence length="162" mass="17639">MATPSIDAPGRELADGGYGATIITVKAARDHERAESIRDLVDAHRRLQGSVLRFLSLFDDARTNAVVDAREPLEVLVGMLEKKARAAGFARMRELCAAAQEARVAARQREWLFFDSFGTDVPALRAAASALERLDATLVGLCVEHVLRANAMPGAKTRIRRG</sequence>
<dbReference type="EMBL" id="BPUS01000002">
    <property type="protein sequence ID" value="GJH24261.1"/>
    <property type="molecule type" value="Genomic_DNA"/>
</dbReference>
<name>A0AA37I6K1_9BURK</name>
<comment type="caution">
    <text evidence="1">The sequence shown here is derived from an EMBL/GenBank/DDBJ whole genome shotgun (WGS) entry which is preliminary data.</text>
</comment>
<dbReference type="RefSeq" id="WP_238210666.1">
    <property type="nucleotide sequence ID" value="NZ_BPUS01000002.1"/>
</dbReference>
<dbReference type="AlphaFoldDB" id="A0AA37I6K1"/>
<gene>
    <name evidence="1" type="ORF">CBA19CS42_07115</name>
</gene>
<reference evidence="1" key="1">
    <citation type="submission" date="2022-09" db="EMBL/GenBank/DDBJ databases">
        <title>Isolation and characterization of 3-chlorobenzoate degrading bacteria from soils in Shizuoka.</title>
        <authorList>
            <person name="Ifat A."/>
            <person name="Ogawa N."/>
            <person name="Kimbara K."/>
            <person name="Moriuchi R."/>
            <person name="Dohra H."/>
            <person name="Shintani M."/>
        </authorList>
    </citation>
    <scope>NUCLEOTIDE SEQUENCE</scope>
    <source>
        <strain evidence="1">19CS4-2</strain>
    </source>
</reference>
<proteinExistence type="predicted"/>